<feature type="domain" description="UvrD-like helicase ATP-binding" evidence="12">
    <location>
        <begin position="470"/>
        <end position="741"/>
    </location>
</feature>
<evidence type="ECO:0000256" key="7">
    <source>
        <dbReference type="ARBA" id="ARBA00023235"/>
    </source>
</evidence>
<dbReference type="SUPFAM" id="SSF89550">
    <property type="entry name" value="PHP domain-like"/>
    <property type="match status" value="1"/>
</dbReference>
<evidence type="ECO:0000256" key="2">
    <source>
        <dbReference type="ARBA" id="ARBA00022741"/>
    </source>
</evidence>
<keyword evidence="2 11" id="KW-0547">Nucleotide-binding</keyword>
<name>A0A9D2N1H3_9FIRM</name>
<dbReference type="GO" id="GO:0016787">
    <property type="term" value="F:hydrolase activity"/>
    <property type="evidence" value="ECO:0007669"/>
    <property type="project" value="UniProtKB-UniRule"/>
</dbReference>
<sequence>MYISDLHIHSRFSRATSRDLTPSSLELWARKKGIHILGTGDFTHPAWRAELKEQLEEAEPGLYLLKKDFRTEDGSPSSSPLPRFVITGEISSIYKKNGRVRKVHSLIILPSLEAADILSGRLEAVGNIHSDGRPILGLDCHDLLAMTLDACPEAIFVPAHIWTPHFSLFGAFSGFDSMEECFEELTPQIHAVETGLSSDPPMNWRLSALDGLQLISNSDAHSPAKLGREANLLSIPMSYDGLYGAIQRGEGLEGTIEFFPEEGKYHFDGHRKCHLCISPAEARSCGGICPVCGKKLTTGVLHRVEDLADREEHFTPEHARPFENLVPLPELMAEALGTSAASQKTARLYQHALCELGDEFRILRQTSLDDIRRICGRRTAQAVGRLRDGKVDWRPGYDGEYGRLQIFAPGELDEVEGQLSLTLEPAGTGHAEGTVPQITEPAKQAEEPGAAVPAPELTDLTAASKSGVSAPLNPAQQKALLSAAPVTAVIAGPGTGKTKTLVSMILHLLKERGVKAGEITAVTFTRKAAAELKQRLAQGLPGSRISGRIQTGTFHSLCYALLKKCGAEFELADDGFRETAAGQVIEEMSLSCSTAGLLGWISLAKAGAVPHADDSENPCGFADGQGADALLSYNRKLREKGLLEFDDLLAEALRIIRAGEVPAKLLRPFSYLLVDEFQDINAVQYELIRALHEKGKELFVIGDPDQSIYGFRGSDSRCFDRFLEEFPQADVIRLEENYRSSPEILAGAMALISHNPGGKRSLSPTLAPGLPLRIIQAESGLEESIFIAKEIGRMVGGMDMLEAHGADCDRPVRSFSDIAVLYRTNRQARLLEQCLQREDIPYEVIGREDYLNTPGVRRILLHFRERLGMGDAPAEDPDAVLSLKKERPWKLLEEYASGAGLFNDENVNQLICMSYFHKTMEDMLEALTFGEEGDIARRNSPSAAPGGCVRLMTFHGSKGLEFPAVFLFGLKQGILPLQSGDGSCDIEEERRLLYVAMTRAKEELILTYSQDPSPFLAELPTKLAAKEKAGKSGPSMRQLSLFDMGL</sequence>
<evidence type="ECO:0000256" key="11">
    <source>
        <dbReference type="PROSITE-ProRule" id="PRU00560"/>
    </source>
</evidence>
<dbReference type="PROSITE" id="PS51198">
    <property type="entry name" value="UVRD_HELICASE_ATP_BIND"/>
    <property type="match status" value="1"/>
</dbReference>
<protein>
    <recommendedName>
        <fullName evidence="9">DNA 3'-5' helicase</fullName>
        <ecNumber evidence="9">5.6.2.4</ecNumber>
    </recommendedName>
</protein>
<dbReference type="Gene3D" id="1.10.486.10">
    <property type="entry name" value="PCRA, domain 4"/>
    <property type="match status" value="2"/>
</dbReference>
<dbReference type="PROSITE" id="PS51217">
    <property type="entry name" value="UVRD_HELICASE_CTER"/>
    <property type="match status" value="1"/>
</dbReference>
<dbReference type="InterPro" id="IPR027417">
    <property type="entry name" value="P-loop_NTPase"/>
</dbReference>
<evidence type="ECO:0000259" key="12">
    <source>
        <dbReference type="PROSITE" id="PS51198"/>
    </source>
</evidence>
<dbReference type="SUPFAM" id="SSF52540">
    <property type="entry name" value="P-loop containing nucleoside triphosphate hydrolases"/>
    <property type="match status" value="1"/>
</dbReference>
<dbReference type="Gene3D" id="3.20.20.140">
    <property type="entry name" value="Metal-dependent hydrolases"/>
    <property type="match status" value="1"/>
</dbReference>
<dbReference type="GO" id="GO:0000725">
    <property type="term" value="P:recombinational repair"/>
    <property type="evidence" value="ECO:0007669"/>
    <property type="project" value="TreeGrafter"/>
</dbReference>
<comment type="catalytic activity">
    <reaction evidence="10">
        <text>ATP + H2O = ADP + phosphate + H(+)</text>
        <dbReference type="Rhea" id="RHEA:13065"/>
        <dbReference type="ChEBI" id="CHEBI:15377"/>
        <dbReference type="ChEBI" id="CHEBI:15378"/>
        <dbReference type="ChEBI" id="CHEBI:30616"/>
        <dbReference type="ChEBI" id="CHEBI:43474"/>
        <dbReference type="ChEBI" id="CHEBI:456216"/>
        <dbReference type="EC" id="5.6.2.4"/>
    </reaction>
</comment>
<evidence type="ECO:0000256" key="10">
    <source>
        <dbReference type="ARBA" id="ARBA00048988"/>
    </source>
</evidence>
<dbReference type="Gene3D" id="3.40.50.300">
    <property type="entry name" value="P-loop containing nucleotide triphosphate hydrolases"/>
    <property type="match status" value="3"/>
</dbReference>
<dbReference type="GO" id="GO:0043138">
    <property type="term" value="F:3'-5' DNA helicase activity"/>
    <property type="evidence" value="ECO:0007669"/>
    <property type="project" value="UniProtKB-EC"/>
</dbReference>
<feature type="domain" description="UvrD-like helicase C-terminal" evidence="13">
    <location>
        <begin position="742"/>
        <end position="1002"/>
    </location>
</feature>
<evidence type="ECO:0000256" key="8">
    <source>
        <dbReference type="ARBA" id="ARBA00034617"/>
    </source>
</evidence>
<dbReference type="CDD" id="cd19067">
    <property type="entry name" value="PfuEndoQ-like"/>
    <property type="match status" value="1"/>
</dbReference>
<keyword evidence="6" id="KW-0238">DNA-binding</keyword>
<dbReference type="AlphaFoldDB" id="A0A9D2N1H3"/>
<evidence type="ECO:0000313" key="15">
    <source>
        <dbReference type="Proteomes" id="UP000823910"/>
    </source>
</evidence>
<evidence type="ECO:0000259" key="13">
    <source>
        <dbReference type="PROSITE" id="PS51217"/>
    </source>
</evidence>
<keyword evidence="5 11" id="KW-0067">ATP-binding</keyword>
<dbReference type="Proteomes" id="UP000823910">
    <property type="component" value="Unassembled WGS sequence"/>
</dbReference>
<dbReference type="Pfam" id="PF13361">
    <property type="entry name" value="UvrD_C"/>
    <property type="match status" value="2"/>
</dbReference>
<keyword evidence="3 11" id="KW-0378">Hydrolase</keyword>
<evidence type="ECO:0000313" key="14">
    <source>
        <dbReference type="EMBL" id="HJC06672.1"/>
    </source>
</evidence>
<evidence type="ECO:0000256" key="3">
    <source>
        <dbReference type="ARBA" id="ARBA00022801"/>
    </source>
</evidence>
<evidence type="ECO:0000256" key="5">
    <source>
        <dbReference type="ARBA" id="ARBA00022840"/>
    </source>
</evidence>
<evidence type="ECO:0000256" key="6">
    <source>
        <dbReference type="ARBA" id="ARBA00023125"/>
    </source>
</evidence>
<accession>A0A9D2N1H3</accession>
<dbReference type="CDD" id="cd17932">
    <property type="entry name" value="DEXQc_UvrD"/>
    <property type="match status" value="1"/>
</dbReference>
<dbReference type="InterPro" id="IPR014017">
    <property type="entry name" value="DNA_helicase_UvrD-like_C"/>
</dbReference>
<dbReference type="CDD" id="cd18807">
    <property type="entry name" value="SF1_C_UvrD"/>
    <property type="match status" value="1"/>
</dbReference>
<dbReference type="InterPro" id="IPR014016">
    <property type="entry name" value="UvrD-like_ATP-bd"/>
</dbReference>
<evidence type="ECO:0000256" key="9">
    <source>
        <dbReference type="ARBA" id="ARBA00034808"/>
    </source>
</evidence>
<dbReference type="InterPro" id="IPR013986">
    <property type="entry name" value="DExx_box_DNA_helicase_dom_sf"/>
</dbReference>
<comment type="caution">
    <text evidence="14">The sequence shown here is derived from an EMBL/GenBank/DDBJ whole genome shotgun (WGS) entry which is preliminary data.</text>
</comment>
<reference evidence="14" key="2">
    <citation type="submission" date="2021-04" db="EMBL/GenBank/DDBJ databases">
        <authorList>
            <person name="Gilroy R."/>
        </authorList>
    </citation>
    <scope>NUCLEOTIDE SEQUENCE</scope>
    <source>
        <strain evidence="14">CHK180-15479</strain>
    </source>
</reference>
<dbReference type="Gene3D" id="1.10.10.160">
    <property type="match status" value="1"/>
</dbReference>
<reference evidence="14" key="1">
    <citation type="journal article" date="2021" name="PeerJ">
        <title>Extensive microbial diversity within the chicken gut microbiome revealed by metagenomics and culture.</title>
        <authorList>
            <person name="Gilroy R."/>
            <person name="Ravi A."/>
            <person name="Getino M."/>
            <person name="Pursley I."/>
            <person name="Horton D.L."/>
            <person name="Alikhan N.F."/>
            <person name="Baker D."/>
            <person name="Gharbi K."/>
            <person name="Hall N."/>
            <person name="Watson M."/>
            <person name="Adriaenssens E.M."/>
            <person name="Foster-Nyarko E."/>
            <person name="Jarju S."/>
            <person name="Secka A."/>
            <person name="Antonio M."/>
            <person name="Oren A."/>
            <person name="Chaudhuri R.R."/>
            <person name="La Ragione R."/>
            <person name="Hildebrand F."/>
            <person name="Pallen M.J."/>
        </authorList>
    </citation>
    <scope>NUCLEOTIDE SEQUENCE</scope>
    <source>
        <strain evidence="14">CHK180-15479</strain>
    </source>
</reference>
<gene>
    <name evidence="14" type="ORF">H9704_11065</name>
</gene>
<dbReference type="GO" id="GO:0005524">
    <property type="term" value="F:ATP binding"/>
    <property type="evidence" value="ECO:0007669"/>
    <property type="project" value="UniProtKB-UniRule"/>
</dbReference>
<evidence type="ECO:0000256" key="4">
    <source>
        <dbReference type="ARBA" id="ARBA00022806"/>
    </source>
</evidence>
<organism evidence="14 15">
    <name type="scientific">Candidatus Enterocloster excrementipullorum</name>
    <dbReference type="NCBI Taxonomy" id="2838559"/>
    <lineage>
        <taxon>Bacteria</taxon>
        <taxon>Bacillati</taxon>
        <taxon>Bacillota</taxon>
        <taxon>Clostridia</taxon>
        <taxon>Lachnospirales</taxon>
        <taxon>Lachnospiraceae</taxon>
        <taxon>Enterocloster</taxon>
    </lineage>
</organism>
<dbReference type="PANTHER" id="PTHR11070">
    <property type="entry name" value="UVRD / RECB / PCRA DNA HELICASE FAMILY MEMBER"/>
    <property type="match status" value="1"/>
</dbReference>
<dbReference type="Pfam" id="PF00580">
    <property type="entry name" value="UvrD-helicase"/>
    <property type="match status" value="1"/>
</dbReference>
<dbReference type="InterPro" id="IPR016195">
    <property type="entry name" value="Pol/histidinol_Pase-like"/>
</dbReference>
<keyword evidence="4 11" id="KW-0347">Helicase</keyword>
<dbReference type="EMBL" id="DWWT01000058">
    <property type="protein sequence ID" value="HJC06672.1"/>
    <property type="molecule type" value="Genomic_DNA"/>
</dbReference>
<dbReference type="GO" id="GO:0003677">
    <property type="term" value="F:DNA binding"/>
    <property type="evidence" value="ECO:0007669"/>
    <property type="project" value="UniProtKB-KW"/>
</dbReference>
<proteinExistence type="inferred from homology"/>
<evidence type="ECO:0000256" key="1">
    <source>
        <dbReference type="ARBA" id="ARBA00009922"/>
    </source>
</evidence>
<comment type="catalytic activity">
    <reaction evidence="8">
        <text>Couples ATP hydrolysis with the unwinding of duplex DNA by translocating in the 3'-5' direction.</text>
        <dbReference type="EC" id="5.6.2.4"/>
    </reaction>
</comment>
<feature type="binding site" evidence="11">
    <location>
        <begin position="491"/>
        <end position="498"/>
    </location>
    <ligand>
        <name>ATP</name>
        <dbReference type="ChEBI" id="CHEBI:30616"/>
    </ligand>
</feature>
<dbReference type="EC" id="5.6.2.4" evidence="9"/>
<dbReference type="PANTHER" id="PTHR11070:SF2">
    <property type="entry name" value="ATP-DEPENDENT DNA HELICASE SRS2"/>
    <property type="match status" value="1"/>
</dbReference>
<keyword evidence="7" id="KW-0413">Isomerase</keyword>
<comment type="similarity">
    <text evidence="1">Belongs to the helicase family. UvrD subfamily.</text>
</comment>
<dbReference type="InterPro" id="IPR000212">
    <property type="entry name" value="DNA_helicase_UvrD/REP"/>
</dbReference>